<sequence>MRTFGIEEEFLLVDPATGMAAPVVGELLSRMDATGSAEAAVRLVHEFKQEQIEAVTGVHTELAGLARAIREGRAQADTLAREAGVRVAALGAAPLATESRTVPAARCEALQERFALTAVEQLTCGYHIHVGVDSPAEGVAVLDRIRNWLPVLAALGANSPFWRGVDTGYAGYRTQLWGRWPSTGPLDLLGSPEAYRALVGQLLRTGVPLDEAMLYFDARLSRSHPTVEIRVSDVCLRAGDAVLIAALARALVETAAAQWRAGIPPAPTPTATLRLAMWQASRSGLEANLLCPVANEPVPAAKALATLLDHVRDALRRHGDEERVEDLLTELVSRGTGAEQQRRTARGSGSVEAAVAEAVRLTHQD</sequence>
<comment type="function">
    <text evidence="5">ATP-dependent carboxylate-amine ligase which exhibits weak glutamate--cysteine ligase activity.</text>
</comment>
<protein>
    <recommendedName>
        <fullName evidence="5">Putative glutamate--cysteine ligase 2</fullName>
        <ecNumber evidence="5">6.3.2.2</ecNumber>
    </recommendedName>
    <alternativeName>
        <fullName evidence="5">Gamma-glutamylcysteine synthetase 2</fullName>
        <shortName evidence="5">GCS 2</shortName>
        <shortName evidence="5">Gamma-GCS 2</shortName>
    </alternativeName>
</protein>
<dbReference type="InterPro" id="IPR011793">
    <property type="entry name" value="YbdK"/>
</dbReference>
<dbReference type="PANTHER" id="PTHR36510">
    <property type="entry name" value="GLUTAMATE--CYSTEINE LIGASE 2-RELATED"/>
    <property type="match status" value="1"/>
</dbReference>
<reference evidence="6 7" key="1">
    <citation type="submission" date="2020-04" db="EMBL/GenBank/DDBJ databases">
        <title>Arthrobacter sp. nov.</title>
        <authorList>
            <person name="Liu S."/>
        </authorList>
    </citation>
    <scope>NUCLEOTIDE SEQUENCE [LARGE SCALE GENOMIC DNA]</scope>
    <source>
        <strain evidence="6 7">E918</strain>
    </source>
</reference>
<dbReference type="EMBL" id="JAAZSQ010000012">
    <property type="protein sequence ID" value="NKX55485.1"/>
    <property type="molecule type" value="Genomic_DNA"/>
</dbReference>
<keyword evidence="7" id="KW-1185">Reference proteome</keyword>
<evidence type="ECO:0000256" key="5">
    <source>
        <dbReference type="HAMAP-Rule" id="MF_01609"/>
    </source>
</evidence>
<dbReference type="Proteomes" id="UP000544090">
    <property type="component" value="Unassembled WGS sequence"/>
</dbReference>
<evidence type="ECO:0000256" key="3">
    <source>
        <dbReference type="ARBA" id="ARBA00022840"/>
    </source>
</evidence>
<dbReference type="GO" id="GO:0004357">
    <property type="term" value="F:glutamate-cysteine ligase activity"/>
    <property type="evidence" value="ECO:0007669"/>
    <property type="project" value="UniProtKB-EC"/>
</dbReference>
<keyword evidence="3 5" id="KW-0067">ATP-binding</keyword>
<comment type="caution">
    <text evidence="6">The sequence shown here is derived from an EMBL/GenBank/DDBJ whole genome shotgun (WGS) entry which is preliminary data.</text>
</comment>
<dbReference type="GO" id="GO:0005524">
    <property type="term" value="F:ATP binding"/>
    <property type="evidence" value="ECO:0007669"/>
    <property type="project" value="UniProtKB-KW"/>
</dbReference>
<evidence type="ECO:0000256" key="1">
    <source>
        <dbReference type="ARBA" id="ARBA00022598"/>
    </source>
</evidence>
<comment type="similarity">
    <text evidence="5">Belongs to the glutamate--cysteine ligase type 2 family. YbdK subfamily.</text>
</comment>
<dbReference type="GO" id="GO:0042398">
    <property type="term" value="P:modified amino acid biosynthetic process"/>
    <property type="evidence" value="ECO:0007669"/>
    <property type="project" value="InterPro"/>
</dbReference>
<dbReference type="RefSeq" id="WP_168487039.1">
    <property type="nucleotide sequence ID" value="NZ_JAAZSQ010000012.1"/>
</dbReference>
<dbReference type="HAMAP" id="MF_01609">
    <property type="entry name" value="Glu_cys_ligase_2"/>
    <property type="match status" value="1"/>
</dbReference>
<accession>A0A7X6HFM6</accession>
<gene>
    <name evidence="6" type="ORF">HGG74_13255</name>
</gene>
<dbReference type="InterPro" id="IPR050141">
    <property type="entry name" value="GCL_type2/YbdK_subfam"/>
</dbReference>
<dbReference type="EC" id="6.3.2.2" evidence="5"/>
<comment type="catalytic activity">
    <reaction evidence="4 5">
        <text>L-cysteine + L-glutamate + ATP = gamma-L-glutamyl-L-cysteine + ADP + phosphate + H(+)</text>
        <dbReference type="Rhea" id="RHEA:13285"/>
        <dbReference type="ChEBI" id="CHEBI:15378"/>
        <dbReference type="ChEBI" id="CHEBI:29985"/>
        <dbReference type="ChEBI" id="CHEBI:30616"/>
        <dbReference type="ChEBI" id="CHEBI:35235"/>
        <dbReference type="ChEBI" id="CHEBI:43474"/>
        <dbReference type="ChEBI" id="CHEBI:58173"/>
        <dbReference type="ChEBI" id="CHEBI:456216"/>
        <dbReference type="EC" id="6.3.2.2"/>
    </reaction>
</comment>
<evidence type="ECO:0000313" key="6">
    <source>
        <dbReference type="EMBL" id="NKX55485.1"/>
    </source>
</evidence>
<dbReference type="SUPFAM" id="SSF55931">
    <property type="entry name" value="Glutamine synthetase/guanido kinase"/>
    <property type="match status" value="1"/>
</dbReference>
<dbReference type="NCBIfam" id="TIGR02050">
    <property type="entry name" value="gshA_cyan_rel"/>
    <property type="match status" value="1"/>
</dbReference>
<dbReference type="NCBIfam" id="NF010041">
    <property type="entry name" value="PRK13517.1-1"/>
    <property type="match status" value="1"/>
</dbReference>
<evidence type="ECO:0000313" key="7">
    <source>
        <dbReference type="Proteomes" id="UP000544090"/>
    </source>
</evidence>
<name>A0A7X6HFM6_9MICC</name>
<proteinExistence type="inferred from homology"/>
<dbReference type="Gene3D" id="3.30.590.20">
    <property type="match status" value="1"/>
</dbReference>
<dbReference type="InterPro" id="IPR014746">
    <property type="entry name" value="Gln_synth/guanido_kin_cat_dom"/>
</dbReference>
<evidence type="ECO:0000256" key="4">
    <source>
        <dbReference type="ARBA" id="ARBA00048819"/>
    </source>
</evidence>
<keyword evidence="1 5" id="KW-0436">Ligase</keyword>
<dbReference type="InterPro" id="IPR006336">
    <property type="entry name" value="GCS2"/>
</dbReference>
<evidence type="ECO:0000256" key="2">
    <source>
        <dbReference type="ARBA" id="ARBA00022741"/>
    </source>
</evidence>
<dbReference type="Pfam" id="PF04107">
    <property type="entry name" value="GCS2"/>
    <property type="match status" value="1"/>
</dbReference>
<keyword evidence="2 5" id="KW-0547">Nucleotide-binding</keyword>
<organism evidence="6 7">
    <name type="scientific">Arthrobacter mobilis</name>
    <dbReference type="NCBI Taxonomy" id="2724944"/>
    <lineage>
        <taxon>Bacteria</taxon>
        <taxon>Bacillati</taxon>
        <taxon>Actinomycetota</taxon>
        <taxon>Actinomycetes</taxon>
        <taxon>Micrococcales</taxon>
        <taxon>Micrococcaceae</taxon>
        <taxon>Arthrobacter</taxon>
    </lineage>
</organism>
<dbReference type="PANTHER" id="PTHR36510:SF1">
    <property type="entry name" value="GLUTAMATE--CYSTEINE LIGASE 2-RELATED"/>
    <property type="match status" value="1"/>
</dbReference>
<dbReference type="AlphaFoldDB" id="A0A7X6HFM6"/>